<keyword evidence="3" id="KW-1185">Reference proteome</keyword>
<keyword evidence="1" id="KW-1133">Transmembrane helix</keyword>
<dbReference type="AlphaFoldDB" id="A0A5N3XET0"/>
<keyword evidence="1" id="KW-0812">Transmembrane</keyword>
<evidence type="ECO:0000256" key="1">
    <source>
        <dbReference type="SAM" id="Phobius"/>
    </source>
</evidence>
<dbReference type="GO" id="GO:0005783">
    <property type="term" value="C:endoplasmic reticulum"/>
    <property type="evidence" value="ECO:0007669"/>
    <property type="project" value="TreeGrafter"/>
</dbReference>
<dbReference type="InterPro" id="IPR052263">
    <property type="entry name" value="GPI_Anchor_Biosynth"/>
</dbReference>
<organism evidence="2 3">
    <name type="scientific">Muntiacus reevesi</name>
    <name type="common">Reeves' muntjac</name>
    <name type="synonym">Cervus reevesi</name>
    <dbReference type="NCBI Taxonomy" id="9886"/>
    <lineage>
        <taxon>Eukaryota</taxon>
        <taxon>Metazoa</taxon>
        <taxon>Chordata</taxon>
        <taxon>Craniata</taxon>
        <taxon>Vertebrata</taxon>
        <taxon>Euteleostomi</taxon>
        <taxon>Mammalia</taxon>
        <taxon>Eutheria</taxon>
        <taxon>Laurasiatheria</taxon>
        <taxon>Artiodactyla</taxon>
        <taxon>Ruminantia</taxon>
        <taxon>Pecora</taxon>
        <taxon>Cervidae</taxon>
        <taxon>Muntiacinae</taxon>
        <taxon>Muntiacus</taxon>
    </lineage>
</organism>
<feature type="transmembrane region" description="Helical" evidence="1">
    <location>
        <begin position="12"/>
        <end position="35"/>
    </location>
</feature>
<name>A0A5N3XET0_MUNRE</name>
<comment type="caution">
    <text evidence="2">The sequence shown here is derived from an EMBL/GenBank/DDBJ whole genome shotgun (WGS) entry which is preliminary data.</text>
</comment>
<reference evidence="2 3" key="1">
    <citation type="submission" date="2019-06" db="EMBL/GenBank/DDBJ databases">
        <title>Discovery of a novel chromosome fission-fusion reversal in muntjac.</title>
        <authorList>
            <person name="Mudd A.B."/>
            <person name="Bredeson J.V."/>
            <person name="Baum R."/>
            <person name="Hockemeyer D."/>
            <person name="Rokhsar D.S."/>
        </authorList>
    </citation>
    <scope>NUCLEOTIDE SEQUENCE [LARGE SCALE GENOMIC DNA]</scope>
    <source>
        <strain evidence="2">UCam_UCB_Mr</strain>
        <tissue evidence="2">Fibroblast cell line</tissue>
    </source>
</reference>
<sequence length="85" mass="9739">VYFVWAFIRISWLNSLAVALLGYLLISAVIGSVPFSSVQLLSRNYAKNQQQKEYQEEATPALREIPISEVNQMLFLVVKELYTKT</sequence>
<dbReference type="PANTHER" id="PTHR46346:SF1">
    <property type="entry name" value="PHOSPHATIDYLINOSITOL N-ACETYLGLUCOSAMINYLTRANSFERASE SUBUNIT P"/>
    <property type="match status" value="1"/>
</dbReference>
<proteinExistence type="predicted"/>
<feature type="non-terminal residue" evidence="2">
    <location>
        <position position="1"/>
    </location>
</feature>
<accession>A0A5N3XET0</accession>
<dbReference type="PANTHER" id="PTHR46346">
    <property type="entry name" value="PHOSPHATIDYLINOSITOL N-ACETYLGLUCOSAMINYLTRANSFERASE SUBUNIT P"/>
    <property type="match status" value="1"/>
</dbReference>
<dbReference type="GO" id="GO:0016020">
    <property type="term" value="C:membrane"/>
    <property type="evidence" value="ECO:0007669"/>
    <property type="project" value="GOC"/>
</dbReference>
<dbReference type="GO" id="GO:0006506">
    <property type="term" value="P:GPI anchor biosynthetic process"/>
    <property type="evidence" value="ECO:0007669"/>
    <property type="project" value="TreeGrafter"/>
</dbReference>
<evidence type="ECO:0000313" key="3">
    <source>
        <dbReference type="Proteomes" id="UP000326062"/>
    </source>
</evidence>
<dbReference type="Proteomes" id="UP000326062">
    <property type="component" value="Chromosome 12"/>
</dbReference>
<evidence type="ECO:0000313" key="2">
    <source>
        <dbReference type="EMBL" id="KAB0371615.1"/>
    </source>
</evidence>
<dbReference type="EMBL" id="VCEB01000012">
    <property type="protein sequence ID" value="KAB0371615.1"/>
    <property type="molecule type" value="Genomic_DNA"/>
</dbReference>
<gene>
    <name evidence="2" type="ORF">FD755_016553</name>
</gene>
<protein>
    <submittedName>
        <fullName evidence="2">Uncharacterized protein</fullName>
    </submittedName>
</protein>
<keyword evidence="1" id="KW-0472">Membrane</keyword>